<dbReference type="Proteomes" id="UP001057452">
    <property type="component" value="Chromosome 2"/>
</dbReference>
<sequence>MNEPRHYPPPDFSCPPPDFIQPFQQQQQQQQPGSSSFHPSMWSWGETPEPTWESRGQAEWHTGAGFGPPSGRGDYGSKRQHGQNFNRGVHHRGNRGGGQNYGAPNNYGKKQKNKKEPEFSHFCDTCDRSFKNQEKYDEHVSQHVKCSVPDCSFMAHEKIVSIHWKNNHAPGAKRIKLDTEDEIAKWREERRKHYPTLQNIDKKKKVMDEREQTGAVLDTAQFGRMRGRGRGRGRGQGQGRGWGNRGSHEQHPRGPHPSDSSATERPPPLTQPRRDGDPLGALASSDHDSDREEPAPQSKAGALMVPPKQMSSALGSLVANYGSMSESDEGPEETPIKRTKDLVKENQALLNTIPPKDRGPSRGPGSSSQVTQGHKDAHHNNAHHTHNNRRGRGGRGRGGRGGRGGYQDTPQARRPTLLEMLLAADIRHERNVLLQCVRYVVRNNFFGLESRPQNKERIKEKVPHVIPTEEQEVRKEKPTEKNRAVSPPPVDEESTVKDCISLHLMDTDTITPTSNIYEDEIWESPGAMS</sequence>
<proteinExistence type="predicted"/>
<evidence type="ECO:0000313" key="2">
    <source>
        <dbReference type="Proteomes" id="UP001057452"/>
    </source>
</evidence>
<name>A0ACB9XUT7_CHAAC</name>
<organism evidence="1 2">
    <name type="scientific">Chaenocephalus aceratus</name>
    <name type="common">Blackfin icefish</name>
    <name type="synonym">Chaenichthys aceratus</name>
    <dbReference type="NCBI Taxonomy" id="36190"/>
    <lineage>
        <taxon>Eukaryota</taxon>
        <taxon>Metazoa</taxon>
        <taxon>Chordata</taxon>
        <taxon>Craniata</taxon>
        <taxon>Vertebrata</taxon>
        <taxon>Euteleostomi</taxon>
        <taxon>Actinopterygii</taxon>
        <taxon>Neopterygii</taxon>
        <taxon>Teleostei</taxon>
        <taxon>Neoteleostei</taxon>
        <taxon>Acanthomorphata</taxon>
        <taxon>Eupercaria</taxon>
        <taxon>Perciformes</taxon>
        <taxon>Notothenioidei</taxon>
        <taxon>Channichthyidae</taxon>
        <taxon>Chaenocephalus</taxon>
    </lineage>
</organism>
<dbReference type="EMBL" id="CM043786">
    <property type="protein sequence ID" value="KAI4831424.1"/>
    <property type="molecule type" value="Genomic_DNA"/>
</dbReference>
<reference evidence="1" key="1">
    <citation type="submission" date="2022-05" db="EMBL/GenBank/DDBJ databases">
        <title>Chromosome-level genome of Chaenocephalus aceratus.</title>
        <authorList>
            <person name="Park H."/>
        </authorList>
    </citation>
    <scope>NUCLEOTIDE SEQUENCE</scope>
    <source>
        <strain evidence="1">KU_202001</strain>
    </source>
</reference>
<protein>
    <submittedName>
        <fullName evidence="1">Uncharacterized protein</fullName>
    </submittedName>
</protein>
<keyword evidence="2" id="KW-1185">Reference proteome</keyword>
<accession>A0ACB9XUT7</accession>
<evidence type="ECO:0000313" key="1">
    <source>
        <dbReference type="EMBL" id="KAI4831424.1"/>
    </source>
</evidence>
<comment type="caution">
    <text evidence="1">The sequence shown here is derived from an EMBL/GenBank/DDBJ whole genome shotgun (WGS) entry which is preliminary data.</text>
</comment>
<gene>
    <name evidence="1" type="ORF">KUCAC02_000965</name>
</gene>